<name>A0A0M0I546_9VIBR</name>
<evidence type="ECO:0000313" key="4">
    <source>
        <dbReference type="Proteomes" id="UP000037530"/>
    </source>
</evidence>
<dbReference type="InterPro" id="IPR011330">
    <property type="entry name" value="Glyco_hydro/deAcase_b/a-brl"/>
</dbReference>
<evidence type="ECO:0000256" key="2">
    <source>
        <dbReference type="HAMAP-Rule" id="MF_00691"/>
    </source>
</evidence>
<organism evidence="3 4">
    <name type="scientific">Vibrio hepatarius</name>
    <dbReference type="NCBI Taxonomy" id="171383"/>
    <lineage>
        <taxon>Bacteria</taxon>
        <taxon>Pseudomonadati</taxon>
        <taxon>Pseudomonadota</taxon>
        <taxon>Gammaproteobacteria</taxon>
        <taxon>Vibrionales</taxon>
        <taxon>Vibrionaceae</taxon>
        <taxon>Vibrio</taxon>
        <taxon>Vibrio oreintalis group</taxon>
    </lineage>
</organism>
<keyword evidence="2" id="KW-0067">ATP-binding</keyword>
<dbReference type="RefSeq" id="WP_053407693.1">
    <property type="nucleotide sequence ID" value="NZ_DAIPHI010000056.1"/>
</dbReference>
<protein>
    <recommendedName>
        <fullName evidence="2">5-oxoprolinase subunit A</fullName>
        <shortName evidence="2">5-OPase subunit A</shortName>
        <ecNumber evidence="2">3.5.2.9</ecNumber>
    </recommendedName>
    <alternativeName>
        <fullName evidence="2">5-oxoprolinase (ATP-hydrolyzing) subunit A</fullName>
    </alternativeName>
</protein>
<dbReference type="GO" id="GO:0005524">
    <property type="term" value="F:ATP binding"/>
    <property type="evidence" value="ECO:0007669"/>
    <property type="project" value="UniProtKB-UniRule"/>
</dbReference>
<dbReference type="Gene3D" id="3.20.20.370">
    <property type="entry name" value="Glycoside hydrolase/deacetylase"/>
    <property type="match status" value="1"/>
</dbReference>
<dbReference type="SUPFAM" id="SSF88713">
    <property type="entry name" value="Glycoside hydrolase/deacetylase"/>
    <property type="match status" value="1"/>
</dbReference>
<evidence type="ECO:0000256" key="1">
    <source>
        <dbReference type="ARBA" id="ARBA00022741"/>
    </source>
</evidence>
<dbReference type="PANTHER" id="PTHR30292">
    <property type="entry name" value="UNCHARACTERIZED PROTEIN YBGL-RELATED"/>
    <property type="match status" value="1"/>
</dbReference>
<keyword evidence="1 2" id="KW-0547">Nucleotide-binding</keyword>
<dbReference type="CDD" id="cd10787">
    <property type="entry name" value="LamB_YcsF_like"/>
    <property type="match status" value="1"/>
</dbReference>
<dbReference type="EMBL" id="LHPI01000001">
    <property type="protein sequence ID" value="KOO09434.1"/>
    <property type="molecule type" value="Genomic_DNA"/>
</dbReference>
<dbReference type="PANTHER" id="PTHR30292:SF0">
    <property type="entry name" value="5-OXOPROLINASE SUBUNIT A"/>
    <property type="match status" value="1"/>
</dbReference>
<accession>A0A0M0I546</accession>
<dbReference type="InterPro" id="IPR005501">
    <property type="entry name" value="LamB/YcsF/PxpA-like"/>
</dbReference>
<reference evidence="4" key="1">
    <citation type="submission" date="2015-08" db="EMBL/GenBank/DDBJ databases">
        <title>Vibrio galatheae sp. nov., a novel member of the Vibrionaceae family isolated from the Solomon Islands.</title>
        <authorList>
            <person name="Giubergia S."/>
            <person name="Machado H."/>
            <person name="Mateiu R.V."/>
            <person name="Gram L."/>
        </authorList>
    </citation>
    <scope>NUCLEOTIDE SEQUENCE [LARGE SCALE GENOMIC DNA]</scope>
    <source>
        <strain evidence="4">DSM 19134</strain>
    </source>
</reference>
<keyword evidence="4" id="KW-1185">Reference proteome</keyword>
<dbReference type="GO" id="GO:0005975">
    <property type="term" value="P:carbohydrate metabolic process"/>
    <property type="evidence" value="ECO:0007669"/>
    <property type="project" value="InterPro"/>
</dbReference>
<dbReference type="NCBIfam" id="NF003814">
    <property type="entry name" value="PRK05406.1-3"/>
    <property type="match status" value="1"/>
</dbReference>
<comment type="caution">
    <text evidence="3">The sequence shown here is derived from an EMBL/GenBank/DDBJ whole genome shotgun (WGS) entry which is preliminary data.</text>
</comment>
<comment type="catalytic activity">
    <reaction evidence="2">
        <text>5-oxo-L-proline + ATP + 2 H2O = L-glutamate + ADP + phosphate + H(+)</text>
        <dbReference type="Rhea" id="RHEA:10348"/>
        <dbReference type="ChEBI" id="CHEBI:15377"/>
        <dbReference type="ChEBI" id="CHEBI:15378"/>
        <dbReference type="ChEBI" id="CHEBI:29985"/>
        <dbReference type="ChEBI" id="CHEBI:30616"/>
        <dbReference type="ChEBI" id="CHEBI:43474"/>
        <dbReference type="ChEBI" id="CHEBI:58402"/>
        <dbReference type="ChEBI" id="CHEBI:456216"/>
        <dbReference type="EC" id="3.5.2.9"/>
    </reaction>
</comment>
<comment type="subunit">
    <text evidence="2">Forms a complex composed of PxpA, PxpB and PxpC.</text>
</comment>
<dbReference type="HAMAP" id="MF_00691">
    <property type="entry name" value="PxpA"/>
    <property type="match status" value="1"/>
</dbReference>
<dbReference type="GO" id="GO:0017168">
    <property type="term" value="F:5-oxoprolinase (ATP-hydrolyzing) activity"/>
    <property type="evidence" value="ECO:0007669"/>
    <property type="project" value="UniProtKB-UniRule"/>
</dbReference>
<dbReference type="AlphaFoldDB" id="A0A0M0I546"/>
<dbReference type="OrthoDB" id="9773478at2"/>
<dbReference type="Proteomes" id="UP000037530">
    <property type="component" value="Unassembled WGS sequence"/>
</dbReference>
<gene>
    <name evidence="2" type="primary">pxpA</name>
    <name evidence="3" type="ORF">AKJ31_03525</name>
</gene>
<keyword evidence="2" id="KW-0378">Hydrolase</keyword>
<comment type="similarity">
    <text evidence="2">Belongs to the LamB/PxpA family.</text>
</comment>
<proteinExistence type="inferred from homology"/>
<evidence type="ECO:0000313" key="3">
    <source>
        <dbReference type="EMBL" id="KOO09434.1"/>
    </source>
</evidence>
<dbReference type="PATRIC" id="fig|171383.3.peg.729"/>
<dbReference type="STRING" id="171383.AKJ31_03525"/>
<dbReference type="EC" id="3.5.2.9" evidence="2"/>
<dbReference type="NCBIfam" id="NF003816">
    <property type="entry name" value="PRK05406.1-5"/>
    <property type="match status" value="1"/>
</dbReference>
<dbReference type="Pfam" id="PF03746">
    <property type="entry name" value="LamB_YcsF"/>
    <property type="match status" value="1"/>
</dbReference>
<sequence>MKKNRINLNCDMGESFGHWKMGNDAAVMPYVDQASIACGFHASDPVIMIKTIKMALKHDVQIGAHPSYPDLQGFGRRSIPLTPEEICNMVIYQVGALKALCESVNAELSYIKPHGALYNDMLKDLNIFEAVVDAVSCFNVPLMMLAIADKQEWLDIADNYDVPLLYEAFADRRYLSSGQLAPRSLPGSVITDEDEILDQITQIAKYGKVRTLDGYTVSLEADTICVHGDNEDAIQMIERIRETLNREE</sequence>
<comment type="function">
    <text evidence="2">Catalyzes the cleavage of 5-oxoproline to form L-glutamate coupled to the hydrolysis of ATP to ADP and inorganic phosphate.</text>
</comment>